<accession>A0A059CAZ5</accession>
<feature type="compositionally biased region" description="Basic and acidic residues" evidence="1">
    <location>
        <begin position="103"/>
        <end position="120"/>
    </location>
</feature>
<dbReference type="InParanoid" id="A0A059CAZ5"/>
<feature type="region of interest" description="Disordered" evidence="1">
    <location>
        <begin position="98"/>
        <end position="120"/>
    </location>
</feature>
<gene>
    <name evidence="2" type="ORF">EUGRSUZ_E03860</name>
</gene>
<evidence type="ECO:0000256" key="1">
    <source>
        <dbReference type="SAM" id="MobiDB-lite"/>
    </source>
</evidence>
<dbReference type="AlphaFoldDB" id="A0A059CAZ5"/>
<reference evidence="2" key="1">
    <citation type="submission" date="2013-07" db="EMBL/GenBank/DDBJ databases">
        <title>The genome of Eucalyptus grandis.</title>
        <authorList>
            <person name="Schmutz J."/>
            <person name="Hayes R."/>
            <person name="Myburg A."/>
            <person name="Tuskan G."/>
            <person name="Grattapaglia D."/>
            <person name="Rokhsar D.S."/>
        </authorList>
    </citation>
    <scope>NUCLEOTIDE SEQUENCE</scope>
    <source>
        <tissue evidence="2">Leaf extractions</tissue>
    </source>
</reference>
<evidence type="ECO:0000313" key="2">
    <source>
        <dbReference type="EMBL" id="KCW75110.1"/>
    </source>
</evidence>
<proteinExistence type="predicted"/>
<dbReference type="EMBL" id="KK198757">
    <property type="protein sequence ID" value="KCW75110.1"/>
    <property type="molecule type" value="Genomic_DNA"/>
</dbReference>
<feature type="compositionally biased region" description="Low complexity" evidence="1">
    <location>
        <begin position="10"/>
        <end position="22"/>
    </location>
</feature>
<protein>
    <submittedName>
        <fullName evidence="2">Uncharacterized protein</fullName>
    </submittedName>
</protein>
<organism evidence="2">
    <name type="scientific">Eucalyptus grandis</name>
    <name type="common">Flooded gum</name>
    <dbReference type="NCBI Taxonomy" id="71139"/>
    <lineage>
        <taxon>Eukaryota</taxon>
        <taxon>Viridiplantae</taxon>
        <taxon>Streptophyta</taxon>
        <taxon>Embryophyta</taxon>
        <taxon>Tracheophyta</taxon>
        <taxon>Spermatophyta</taxon>
        <taxon>Magnoliopsida</taxon>
        <taxon>eudicotyledons</taxon>
        <taxon>Gunneridae</taxon>
        <taxon>Pentapetalae</taxon>
        <taxon>rosids</taxon>
        <taxon>malvids</taxon>
        <taxon>Myrtales</taxon>
        <taxon>Myrtaceae</taxon>
        <taxon>Myrtoideae</taxon>
        <taxon>Eucalypteae</taxon>
        <taxon>Eucalyptus</taxon>
    </lineage>
</organism>
<sequence>MVNSRRRDLLSPTDLPTTSLPPSYVRQAMAPRRLQAKLRSWPSLSSFVTEVARLASLLQRIAAGHDPRRLKANLTRPRQPQSTWFSCTRIALQTQAVNPLAADEDRMREEGREQQVSRRG</sequence>
<dbReference type="Gramene" id="KCW75110">
    <property type="protein sequence ID" value="KCW75110"/>
    <property type="gene ID" value="EUGRSUZ_E03860"/>
</dbReference>
<feature type="region of interest" description="Disordered" evidence="1">
    <location>
        <begin position="1"/>
        <end position="22"/>
    </location>
</feature>
<name>A0A059CAZ5_EUCGR</name>